<dbReference type="AlphaFoldDB" id="A0AA42UNI4"/>
<organism evidence="1 2">
    <name type="scientific">Pseudomonas mosselii</name>
    <dbReference type="NCBI Taxonomy" id="78327"/>
    <lineage>
        <taxon>Bacteria</taxon>
        <taxon>Pseudomonadati</taxon>
        <taxon>Pseudomonadota</taxon>
        <taxon>Gammaproteobacteria</taxon>
        <taxon>Pseudomonadales</taxon>
        <taxon>Pseudomonadaceae</taxon>
        <taxon>Pseudomonas</taxon>
    </lineage>
</organism>
<evidence type="ECO:0000313" key="1">
    <source>
        <dbReference type="EMBL" id="MDH1629549.1"/>
    </source>
</evidence>
<protein>
    <submittedName>
        <fullName evidence="1">Uncharacterized protein</fullName>
    </submittedName>
</protein>
<dbReference type="RefSeq" id="WP_280080670.1">
    <property type="nucleotide sequence ID" value="NZ_JAOCGG010000006.1"/>
</dbReference>
<evidence type="ECO:0000313" key="2">
    <source>
        <dbReference type="Proteomes" id="UP001160882"/>
    </source>
</evidence>
<name>A0AA42UNI4_9PSED</name>
<gene>
    <name evidence="1" type="ORF">N5I14_04725</name>
</gene>
<reference evidence="1" key="1">
    <citation type="submission" date="2022-09" db="EMBL/GenBank/DDBJ databases">
        <title>Intensive care unit water sources are persistently colonized with multi-drug resistant bacteria and are the site of extensive horizontal gene transfer of antibiotic resistance genes.</title>
        <authorList>
            <person name="Diorio-Toth L."/>
        </authorList>
    </citation>
    <scope>NUCLEOTIDE SEQUENCE</scope>
    <source>
        <strain evidence="1">GD03782</strain>
    </source>
</reference>
<dbReference type="EMBL" id="JAOCGG010000006">
    <property type="protein sequence ID" value="MDH1629549.1"/>
    <property type="molecule type" value="Genomic_DNA"/>
</dbReference>
<sequence>MLHRVRSALSVARGKALLETCKAFEAAIEGTHPEVMRAQLIANVERIEVALMAQGYQRDG</sequence>
<accession>A0AA42UNI4</accession>
<dbReference type="Proteomes" id="UP001160882">
    <property type="component" value="Unassembled WGS sequence"/>
</dbReference>
<comment type="caution">
    <text evidence="1">The sequence shown here is derived from an EMBL/GenBank/DDBJ whole genome shotgun (WGS) entry which is preliminary data.</text>
</comment>
<proteinExistence type="predicted"/>